<organism evidence="2 3">
    <name type="scientific">Imshaugia aleurites</name>
    <dbReference type="NCBI Taxonomy" id="172621"/>
    <lineage>
        <taxon>Eukaryota</taxon>
        <taxon>Fungi</taxon>
        <taxon>Dikarya</taxon>
        <taxon>Ascomycota</taxon>
        <taxon>Pezizomycotina</taxon>
        <taxon>Lecanoromycetes</taxon>
        <taxon>OSLEUM clade</taxon>
        <taxon>Lecanoromycetidae</taxon>
        <taxon>Lecanorales</taxon>
        <taxon>Lecanorineae</taxon>
        <taxon>Parmeliaceae</taxon>
        <taxon>Imshaugia</taxon>
    </lineage>
</organism>
<dbReference type="Proteomes" id="UP000664534">
    <property type="component" value="Unassembled WGS sequence"/>
</dbReference>
<dbReference type="SUPFAM" id="SSF51735">
    <property type="entry name" value="NAD(P)-binding Rossmann-fold domains"/>
    <property type="match status" value="1"/>
</dbReference>
<feature type="region of interest" description="Disordered" evidence="1">
    <location>
        <begin position="1"/>
        <end position="20"/>
    </location>
</feature>
<comment type="caution">
    <text evidence="2">The sequence shown here is derived from an EMBL/GenBank/DDBJ whole genome shotgun (WGS) entry which is preliminary data.</text>
</comment>
<protein>
    <submittedName>
        <fullName evidence="2">Uncharacterized protein</fullName>
    </submittedName>
</protein>
<proteinExistence type="predicted"/>
<evidence type="ECO:0000313" key="2">
    <source>
        <dbReference type="EMBL" id="CAF9918143.1"/>
    </source>
</evidence>
<dbReference type="Gene3D" id="3.40.50.720">
    <property type="entry name" value="NAD(P)-binding Rossmann-like Domain"/>
    <property type="match status" value="1"/>
</dbReference>
<dbReference type="OrthoDB" id="2735536at2759"/>
<gene>
    <name evidence="2" type="ORF">IMSHALPRED_004221</name>
</gene>
<name>A0A8H3IGT8_9LECA</name>
<dbReference type="AlphaFoldDB" id="A0A8H3IGT8"/>
<evidence type="ECO:0000256" key="1">
    <source>
        <dbReference type="SAM" id="MobiDB-lite"/>
    </source>
</evidence>
<keyword evidence="3" id="KW-1185">Reference proteome</keyword>
<reference evidence="2" key="1">
    <citation type="submission" date="2021-03" db="EMBL/GenBank/DDBJ databases">
        <authorList>
            <person name="Tagirdzhanova G."/>
        </authorList>
    </citation>
    <scope>NUCLEOTIDE SEQUENCE</scope>
</reference>
<evidence type="ECO:0000313" key="3">
    <source>
        <dbReference type="Proteomes" id="UP000664534"/>
    </source>
</evidence>
<sequence length="219" mass="24417">MSGRGDEVPVLTAETKVPTPPPISDDASRFHWYVNSKIAATNLVHEYGAHKLEKAHFSIVNIMPGWVLGPEELARSKQEAFKGSNLILIWLFSESNLAPSLGFPEDEDTPLLAETVHLDDVVESHINALDTEKVPGKYRNFLLCSHSPTGPVFMDAVDIVRMELPQEVADGKIPFAGKLGTITCKFDATPTERDLLGHPFQPYEKQVKDTIQWYVHLKD</sequence>
<accession>A0A8H3IGT8</accession>
<dbReference type="InterPro" id="IPR036291">
    <property type="entry name" value="NAD(P)-bd_dom_sf"/>
</dbReference>
<dbReference type="EMBL" id="CAJPDT010000020">
    <property type="protein sequence ID" value="CAF9918143.1"/>
    <property type="molecule type" value="Genomic_DNA"/>
</dbReference>